<sequence length="466" mass="49390">MTARSTPARAASAPDPASGHTASGRTAAARTASARRAVALVLCGASLALAAPAAADAGHHRPSRPVTDRPVLPDGDGWASADGGTTGGAAADDAHVFTVRNRAELAAALNGGDDTPKVIRVAGTVDANTDTDGAPLTCEDYATDGYTQEGYLDAYDPATWGDAEPSGPLEDARAASAERQAERVKLTVGSNTTITGLGDDARLLGASLQVTGAENVVIRNLTFEDAFDCFPQWDPTDGDAGAWNSEYDNLVVHGSRHVWVDHNTFTDGRRPDSEQPRYFGQLFQQHDGELDVVRGADLVTVSWNVFAEHDKTLLFGNSDSAGDTDRGKLRVTLHHNLFRDIVERAPRVRFGRVDAYNNHYVVPAERYGYSFGVGFESQLVAEANAFTLPAGVDPATVIKSWKGTALTERNNYVNGRPADLLALHNAAVPGEQLGDDAGWTPGLRTKVHHPRAVPRLVNGKAGAGKL</sequence>
<name>A0ABQ7FSL1_9ACTN</name>
<evidence type="ECO:0000313" key="5">
    <source>
        <dbReference type="EMBL" id="KAF4410708.1"/>
    </source>
</evidence>
<dbReference type="Proteomes" id="UP000621266">
    <property type="component" value="Unassembled WGS sequence"/>
</dbReference>
<dbReference type="SMART" id="SM00656">
    <property type="entry name" value="Amb_all"/>
    <property type="match status" value="1"/>
</dbReference>
<keyword evidence="1 2" id="KW-0456">Lyase</keyword>
<comment type="caution">
    <text evidence="5">The sequence shown here is derived from an EMBL/GenBank/DDBJ whole genome shotgun (WGS) entry which is preliminary data.</text>
</comment>
<feature type="region of interest" description="Disordered" evidence="3">
    <location>
        <begin position="55"/>
        <end position="89"/>
    </location>
</feature>
<feature type="region of interest" description="Disordered" evidence="3">
    <location>
        <begin position="1"/>
        <end position="28"/>
    </location>
</feature>
<evidence type="ECO:0000256" key="1">
    <source>
        <dbReference type="ARBA" id="ARBA00023239"/>
    </source>
</evidence>
<keyword evidence="2" id="KW-0119">Carbohydrate metabolism</keyword>
<dbReference type="SUPFAM" id="SSF51126">
    <property type="entry name" value="Pectin lyase-like"/>
    <property type="match status" value="1"/>
</dbReference>
<dbReference type="InterPro" id="IPR011050">
    <property type="entry name" value="Pectin_lyase_fold/virulence"/>
</dbReference>
<gene>
    <name evidence="5" type="ORF">GCU69_02355</name>
</gene>
<keyword evidence="6" id="KW-1185">Reference proteome</keyword>
<dbReference type="Pfam" id="PF00544">
    <property type="entry name" value="Pectate_lyase_4"/>
    <property type="match status" value="2"/>
</dbReference>
<comment type="similarity">
    <text evidence="2">Belongs to the polysaccharide lyase 1 family.</text>
</comment>
<dbReference type="PANTHER" id="PTHR31683:SF18">
    <property type="entry name" value="PECTATE LYASE 21-RELATED"/>
    <property type="match status" value="1"/>
</dbReference>
<reference evidence="5 6" key="1">
    <citation type="submission" date="2019-10" db="EMBL/GenBank/DDBJ databases">
        <title>Streptomyces tenebrisbrunneis sp.nov., an endogenous actinomycete isolated from of Lycium ruthenicum.</title>
        <authorList>
            <person name="Ma L."/>
        </authorList>
    </citation>
    <scope>NUCLEOTIDE SEQUENCE [LARGE SCALE GENOMIC DNA]</scope>
    <source>
        <strain evidence="5 6">TRM 66187</strain>
    </source>
</reference>
<dbReference type="GO" id="GO:0016829">
    <property type="term" value="F:lyase activity"/>
    <property type="evidence" value="ECO:0007669"/>
    <property type="project" value="UniProtKB-KW"/>
</dbReference>
<accession>A0ABQ7FSL1</accession>
<evidence type="ECO:0000256" key="3">
    <source>
        <dbReference type="SAM" id="MobiDB-lite"/>
    </source>
</evidence>
<dbReference type="PANTHER" id="PTHR31683">
    <property type="entry name" value="PECTATE LYASE 18-RELATED"/>
    <property type="match status" value="1"/>
</dbReference>
<evidence type="ECO:0000259" key="4">
    <source>
        <dbReference type="SMART" id="SM00656"/>
    </source>
</evidence>
<dbReference type="Gene3D" id="2.160.20.10">
    <property type="entry name" value="Single-stranded right-handed beta-helix, Pectin lyase-like"/>
    <property type="match status" value="1"/>
</dbReference>
<proteinExistence type="inferred from homology"/>
<keyword evidence="2" id="KW-0964">Secreted</keyword>
<comment type="subcellular location">
    <subcellularLocation>
        <location evidence="2">Secreted</location>
    </subcellularLocation>
</comment>
<organism evidence="5 6">
    <name type="scientific">Streptomyces lycii</name>
    <dbReference type="NCBI Taxonomy" id="2654337"/>
    <lineage>
        <taxon>Bacteria</taxon>
        <taxon>Bacillati</taxon>
        <taxon>Actinomycetota</taxon>
        <taxon>Actinomycetes</taxon>
        <taxon>Kitasatosporales</taxon>
        <taxon>Streptomycetaceae</taxon>
        <taxon>Streptomyces</taxon>
    </lineage>
</organism>
<dbReference type="InterPro" id="IPR012334">
    <property type="entry name" value="Pectin_lyas_fold"/>
</dbReference>
<evidence type="ECO:0000256" key="2">
    <source>
        <dbReference type="RuleBase" id="RU361173"/>
    </source>
</evidence>
<dbReference type="EMBL" id="WHPN01000044">
    <property type="protein sequence ID" value="KAF4410708.1"/>
    <property type="molecule type" value="Genomic_DNA"/>
</dbReference>
<dbReference type="InterPro" id="IPR045032">
    <property type="entry name" value="PEL"/>
</dbReference>
<evidence type="ECO:0000313" key="6">
    <source>
        <dbReference type="Proteomes" id="UP000621266"/>
    </source>
</evidence>
<feature type="compositionally biased region" description="Low complexity" evidence="3">
    <location>
        <begin position="74"/>
        <end position="89"/>
    </location>
</feature>
<keyword evidence="2" id="KW-0624">Polysaccharide degradation</keyword>
<feature type="domain" description="Pectate lyase" evidence="4">
    <location>
        <begin position="141"/>
        <end position="392"/>
    </location>
</feature>
<dbReference type="RefSeq" id="WP_098751319.1">
    <property type="nucleotide sequence ID" value="NZ_WHPN01000044.1"/>
</dbReference>
<dbReference type="InterPro" id="IPR002022">
    <property type="entry name" value="Pec_lyase"/>
</dbReference>
<protein>
    <submittedName>
        <fullName evidence="5">Pectate lyase</fullName>
    </submittedName>
</protein>